<dbReference type="GO" id="GO:0005634">
    <property type="term" value="C:nucleus"/>
    <property type="evidence" value="ECO:0007669"/>
    <property type="project" value="UniProtKB-SubCell"/>
</dbReference>
<dbReference type="PROSITE" id="PS51253">
    <property type="entry name" value="HTH_CENPB"/>
    <property type="match status" value="1"/>
</dbReference>
<dbReference type="InterPro" id="IPR009057">
    <property type="entry name" value="Homeodomain-like_sf"/>
</dbReference>
<comment type="subcellular location">
    <subcellularLocation>
        <location evidence="1">Nucleus</location>
    </subcellularLocation>
</comment>
<dbReference type="Proteomes" id="UP000789390">
    <property type="component" value="Unassembled WGS sequence"/>
</dbReference>
<evidence type="ECO:0000313" key="5">
    <source>
        <dbReference type="Proteomes" id="UP000789390"/>
    </source>
</evidence>
<dbReference type="OrthoDB" id="6372364at2759"/>
<name>A0A8J2RQA5_9CRUS</name>
<dbReference type="SUPFAM" id="SSF46689">
    <property type="entry name" value="Homeodomain-like"/>
    <property type="match status" value="1"/>
</dbReference>
<reference evidence="4" key="1">
    <citation type="submission" date="2021-11" db="EMBL/GenBank/DDBJ databases">
        <authorList>
            <person name="Schell T."/>
        </authorList>
    </citation>
    <scope>NUCLEOTIDE SEQUENCE</scope>
    <source>
        <strain evidence="4">M5</strain>
    </source>
</reference>
<keyword evidence="2" id="KW-0238">DNA-binding</keyword>
<dbReference type="AlphaFoldDB" id="A0A8J2RQA5"/>
<dbReference type="InterPro" id="IPR004875">
    <property type="entry name" value="DDE_SF_endonuclease_dom"/>
</dbReference>
<dbReference type="InterPro" id="IPR006600">
    <property type="entry name" value="HTH_CenpB_DNA-bd_dom"/>
</dbReference>
<protein>
    <recommendedName>
        <fullName evidence="3">HTH CENPB-type domain-containing protein</fullName>
    </recommendedName>
</protein>
<dbReference type="GO" id="GO:0003677">
    <property type="term" value="F:DNA binding"/>
    <property type="evidence" value="ECO:0007669"/>
    <property type="project" value="UniProtKB-KW"/>
</dbReference>
<keyword evidence="5" id="KW-1185">Reference proteome</keyword>
<accession>A0A8J2RQA5</accession>
<comment type="caution">
    <text evidence="4">The sequence shown here is derived from an EMBL/GenBank/DDBJ whole genome shotgun (WGS) entry which is preliminary data.</text>
</comment>
<evidence type="ECO:0000313" key="4">
    <source>
        <dbReference type="EMBL" id="CAH0105927.1"/>
    </source>
</evidence>
<dbReference type="SMART" id="SM00674">
    <property type="entry name" value="CENPB"/>
    <property type="match status" value="1"/>
</dbReference>
<dbReference type="PANTHER" id="PTHR19303">
    <property type="entry name" value="TRANSPOSON"/>
    <property type="match status" value="1"/>
</dbReference>
<gene>
    <name evidence="4" type="ORF">DGAL_LOCUS9069</name>
</gene>
<organism evidence="4 5">
    <name type="scientific">Daphnia galeata</name>
    <dbReference type="NCBI Taxonomy" id="27404"/>
    <lineage>
        <taxon>Eukaryota</taxon>
        <taxon>Metazoa</taxon>
        <taxon>Ecdysozoa</taxon>
        <taxon>Arthropoda</taxon>
        <taxon>Crustacea</taxon>
        <taxon>Branchiopoda</taxon>
        <taxon>Diplostraca</taxon>
        <taxon>Cladocera</taxon>
        <taxon>Anomopoda</taxon>
        <taxon>Daphniidae</taxon>
        <taxon>Daphnia</taxon>
    </lineage>
</organism>
<feature type="domain" description="HTH CENPB-type" evidence="3">
    <location>
        <begin position="71"/>
        <end position="147"/>
    </location>
</feature>
<dbReference type="Pfam" id="PF03184">
    <property type="entry name" value="DDE_1"/>
    <property type="match status" value="1"/>
</dbReference>
<dbReference type="PANTHER" id="PTHR19303:SF73">
    <property type="entry name" value="PROTEIN PDC2"/>
    <property type="match status" value="1"/>
</dbReference>
<dbReference type="Gene3D" id="1.10.10.60">
    <property type="entry name" value="Homeodomain-like"/>
    <property type="match status" value="1"/>
</dbReference>
<dbReference type="EMBL" id="CAKKLH010000202">
    <property type="protein sequence ID" value="CAH0105927.1"/>
    <property type="molecule type" value="Genomic_DNA"/>
</dbReference>
<proteinExistence type="predicted"/>
<evidence type="ECO:0000256" key="2">
    <source>
        <dbReference type="ARBA" id="ARBA00023125"/>
    </source>
</evidence>
<dbReference type="InterPro" id="IPR050863">
    <property type="entry name" value="CenT-Element_Derived"/>
</dbReference>
<dbReference type="Pfam" id="PF03221">
    <property type="entry name" value="HTH_Tnp_Tc5"/>
    <property type="match status" value="1"/>
</dbReference>
<evidence type="ECO:0000256" key="1">
    <source>
        <dbReference type="ARBA" id="ARBA00004123"/>
    </source>
</evidence>
<sequence>MGKTVINQARKPRNCLSLKEKCRAIDLLKEKKSEQFVATLLGVSKSQIHRLSVNKENVQKCFDERVFVEPKKRLVNQSRNPELDDAVLRWFKEMRNPSSKCKPLSLSRAHIQARAAHEAKLRGISNFKASDGWFRNWRKRCLIGPSLRLFGEAGDVNIEEMEPLIQAIRDKLQRFDPSNIFNMDETGLFFRALPTRTYVCREEGQRKSIRGTKALRAKDRLTLVLCVNATGTCKIDPLLVRSAKNPHCFRDCQSPIPYVNQKNAWVDRDIYRGWWNNIFLPAIRKFTKEPVALLMDNCSGHDPSCIDPTGQAKQGRKGLQFGQSANVLDAGRIIKKCWDALEENTISACFIHARCLPHLPSEINKDGQEYRKQAERLVVKDICNMFSHFTIDTNNLEKLDSLGLFDLTEVIQKEGVFNGEQMVKRWLYLESDPEVIAAQEEETFNEINETFYLSTLNEQDAISMILDVDVPPPSPPPSGFTLSEQTIKNMLFKYCNAAIDSNIQDPVLLALSRGMRDHFVR</sequence>
<evidence type="ECO:0000259" key="3">
    <source>
        <dbReference type="PROSITE" id="PS51253"/>
    </source>
</evidence>